<accession>A0A4R6H6V7</accession>
<dbReference type="PIRSF" id="PIRSF018266">
    <property type="entry name" value="FecR"/>
    <property type="match status" value="1"/>
</dbReference>
<name>A0A4R6H6V7_9BACT</name>
<protein>
    <submittedName>
        <fullName evidence="4">FecR family protein</fullName>
    </submittedName>
</protein>
<sequence length="303" mass="34572">MDNEKLLRKWLANKLTDSEKKEFERMDDYELNKRIVDSARCFKAPDFSSEESYKALRNKLDNRKNTKVVKLASITTLLKIAAIFLIFFSAVQLYRYNRFTVVETEAGQIATLKLPDSSSVSLNALSKITYSKSRWKNKRSVELEGEAFFEVAKGARFDVLGQDAIVSVLGTKFSVNNRENYFEVKCFEGLVNVSRNGENQELSAGKTYRVINNTVELGVTDGDSPDWLSNFSSFNSVPLLQVLNEMERQYNVEIVTRGIDAQRLFTGSFVNDNLEQALLSVTIPFSFEFEIENSNKIIIYDSE</sequence>
<feature type="domain" description="Protein FecR C-terminal" evidence="3">
    <location>
        <begin position="233"/>
        <end position="298"/>
    </location>
</feature>
<keyword evidence="1" id="KW-0472">Membrane</keyword>
<dbReference type="PANTHER" id="PTHR30273">
    <property type="entry name" value="PERIPLASMIC SIGNAL SENSOR AND SIGMA FACTOR ACTIVATOR FECR-RELATED"/>
    <property type="match status" value="1"/>
</dbReference>
<keyword evidence="1" id="KW-0812">Transmembrane</keyword>
<evidence type="ECO:0000313" key="5">
    <source>
        <dbReference type="Proteomes" id="UP000294848"/>
    </source>
</evidence>
<dbReference type="PANTHER" id="PTHR30273:SF2">
    <property type="entry name" value="PROTEIN FECR"/>
    <property type="match status" value="1"/>
</dbReference>
<dbReference type="InterPro" id="IPR012373">
    <property type="entry name" value="Ferrdict_sens_TM"/>
</dbReference>
<feature type="domain" description="FecR protein" evidence="2">
    <location>
        <begin position="101"/>
        <end position="191"/>
    </location>
</feature>
<dbReference type="RefSeq" id="WP_166642882.1">
    <property type="nucleotide sequence ID" value="NZ_SNWI01000003.1"/>
</dbReference>
<dbReference type="InterPro" id="IPR006860">
    <property type="entry name" value="FecR"/>
</dbReference>
<evidence type="ECO:0000259" key="3">
    <source>
        <dbReference type="Pfam" id="PF16344"/>
    </source>
</evidence>
<dbReference type="Gene3D" id="3.55.50.30">
    <property type="match status" value="1"/>
</dbReference>
<feature type="transmembrane region" description="Helical" evidence="1">
    <location>
        <begin position="68"/>
        <end position="91"/>
    </location>
</feature>
<organism evidence="4 5">
    <name type="scientific">Sunxiuqinia elliptica</name>
    <dbReference type="NCBI Taxonomy" id="655355"/>
    <lineage>
        <taxon>Bacteria</taxon>
        <taxon>Pseudomonadati</taxon>
        <taxon>Bacteroidota</taxon>
        <taxon>Bacteroidia</taxon>
        <taxon>Marinilabiliales</taxon>
        <taxon>Prolixibacteraceae</taxon>
        <taxon>Sunxiuqinia</taxon>
    </lineage>
</organism>
<gene>
    <name evidence="4" type="ORF">DET52_103136</name>
</gene>
<proteinExistence type="predicted"/>
<evidence type="ECO:0000313" key="4">
    <source>
        <dbReference type="EMBL" id="TDO03195.1"/>
    </source>
</evidence>
<evidence type="ECO:0000259" key="2">
    <source>
        <dbReference type="Pfam" id="PF04773"/>
    </source>
</evidence>
<dbReference type="Pfam" id="PF16344">
    <property type="entry name" value="FecR_C"/>
    <property type="match status" value="1"/>
</dbReference>
<dbReference type="Pfam" id="PF04773">
    <property type="entry name" value="FecR"/>
    <property type="match status" value="1"/>
</dbReference>
<dbReference type="InterPro" id="IPR032508">
    <property type="entry name" value="FecR_C"/>
</dbReference>
<dbReference type="AlphaFoldDB" id="A0A4R6H6V7"/>
<dbReference type="Proteomes" id="UP000294848">
    <property type="component" value="Unassembled WGS sequence"/>
</dbReference>
<evidence type="ECO:0000256" key="1">
    <source>
        <dbReference type="SAM" id="Phobius"/>
    </source>
</evidence>
<dbReference type="GO" id="GO:0016989">
    <property type="term" value="F:sigma factor antagonist activity"/>
    <property type="evidence" value="ECO:0007669"/>
    <property type="project" value="TreeGrafter"/>
</dbReference>
<dbReference type="EMBL" id="SNWI01000003">
    <property type="protein sequence ID" value="TDO03195.1"/>
    <property type="molecule type" value="Genomic_DNA"/>
</dbReference>
<comment type="caution">
    <text evidence="4">The sequence shown here is derived from an EMBL/GenBank/DDBJ whole genome shotgun (WGS) entry which is preliminary data.</text>
</comment>
<keyword evidence="1" id="KW-1133">Transmembrane helix</keyword>
<dbReference type="Gene3D" id="2.60.120.1440">
    <property type="match status" value="1"/>
</dbReference>
<reference evidence="4 5" key="1">
    <citation type="submission" date="2019-03" db="EMBL/GenBank/DDBJ databases">
        <title>Freshwater and sediment microbial communities from various areas in North America, analyzing microbe dynamics in response to fracking.</title>
        <authorList>
            <person name="Lamendella R."/>
        </authorList>
    </citation>
    <scope>NUCLEOTIDE SEQUENCE [LARGE SCALE GENOMIC DNA]</scope>
    <source>
        <strain evidence="4 5">114D</strain>
    </source>
</reference>